<dbReference type="PROSITE" id="PS50089">
    <property type="entry name" value="ZF_RING_2"/>
    <property type="match status" value="1"/>
</dbReference>
<dbReference type="GeneTree" id="ENSGT01040000240385"/>
<dbReference type="InterPro" id="IPR003879">
    <property type="entry name" value="Butyrophylin_SPRY"/>
</dbReference>
<keyword evidence="1" id="KW-0399">Innate immunity</keyword>
<dbReference type="InterPro" id="IPR013320">
    <property type="entry name" value="ConA-like_dom_sf"/>
</dbReference>
<evidence type="ECO:0000256" key="2">
    <source>
        <dbReference type="ARBA" id="ARBA00022723"/>
    </source>
</evidence>
<dbReference type="InParanoid" id="W5M344"/>
<sequence length="542" mass="61005">MASPSSLLSEEQFQCSICLDIFTSPVSTPCGHNFCMGCIGGYWDSSDACQCPLCKKTFPVRPDLSINTFIAGMAEQFRKMRVSSEQECPATAGEVLCDSCTGEKLRAVKSCLVCLASYCESHIQPHFQGAAFRRHRLVEPVSSLEDRLCKKHERLLELFCRRDQTCICVLCTETEHRAHKTVPVEREWAEKKPELGKTASEVHQMIQDRLKKVEEIKQSVKLIKSCARREMKDSVQVFAALQRSIERSQAELVALIEEKQRAAERRAEGLISELEREIAELERRSAELEQLSHSEDPIRFLQILPSLSAPSHMKDWSGVPVHTDLCPGLIRRAVCQLGDRVREEVKIHSVKELKKFEKYGADVTLDPSTAGPWLGLSADGKEVWLVDTPQQLPDSPGRFYDDVCVLAKDGFASGRHYWEVIVGEKKDWALGVAKQSVNRKGTIILSSKNGYWTVLLKKGTRFVATTSPVTLLPLSLKPRKVGVYVDYEEGQVSFYNVETRTHIHTFTDDAFTERLYPFFDPCLRVDGKNGAPLVVSPVAHMD</sequence>
<keyword evidence="5" id="KW-0391">Immunity</keyword>
<dbReference type="Gene3D" id="4.10.830.40">
    <property type="match status" value="1"/>
</dbReference>
<keyword evidence="3 6" id="KW-0863">Zinc-finger</keyword>
<dbReference type="Gene3D" id="3.30.40.10">
    <property type="entry name" value="Zinc/RING finger domain, C3HC4 (zinc finger)"/>
    <property type="match status" value="1"/>
</dbReference>
<dbReference type="GO" id="GO:0061630">
    <property type="term" value="F:ubiquitin protein ligase activity"/>
    <property type="evidence" value="ECO:0000318"/>
    <property type="project" value="GO_Central"/>
</dbReference>
<dbReference type="Pfam" id="PF00622">
    <property type="entry name" value="SPRY"/>
    <property type="match status" value="1"/>
</dbReference>
<dbReference type="SMART" id="SM00184">
    <property type="entry name" value="RING"/>
    <property type="match status" value="1"/>
</dbReference>
<dbReference type="HOGENOM" id="CLU_013137_0_3_1"/>
<dbReference type="InterPro" id="IPR001841">
    <property type="entry name" value="Znf_RING"/>
</dbReference>
<evidence type="ECO:0000256" key="3">
    <source>
        <dbReference type="ARBA" id="ARBA00022771"/>
    </source>
</evidence>
<keyword evidence="7" id="KW-0175">Coiled coil</keyword>
<dbReference type="InterPro" id="IPR003877">
    <property type="entry name" value="SPRY_dom"/>
</dbReference>
<reference evidence="12" key="1">
    <citation type="submission" date="2011-12" db="EMBL/GenBank/DDBJ databases">
        <title>The Draft Genome of Lepisosteus oculatus.</title>
        <authorList>
            <consortium name="The Broad Institute Genome Assembly &amp; Analysis Group"/>
            <consortium name="Computational R&amp;D Group"/>
            <consortium name="and Sequencing Platform"/>
            <person name="Di Palma F."/>
            <person name="Alfoldi J."/>
            <person name="Johnson J."/>
            <person name="Berlin A."/>
            <person name="Gnerre S."/>
            <person name="Jaffe D."/>
            <person name="MacCallum I."/>
            <person name="Young S."/>
            <person name="Walker B.J."/>
            <person name="Lander E.S."/>
            <person name="Lindblad-Toh K."/>
        </authorList>
    </citation>
    <scope>NUCLEOTIDE SEQUENCE [LARGE SCALE GENOMIC DNA]</scope>
</reference>
<dbReference type="SUPFAM" id="SSF49899">
    <property type="entry name" value="Concanavalin A-like lectins/glucanases"/>
    <property type="match status" value="1"/>
</dbReference>
<dbReference type="eggNOG" id="KOG2177">
    <property type="taxonomic scope" value="Eukaryota"/>
</dbReference>
<dbReference type="GO" id="GO:0045087">
    <property type="term" value="P:innate immune response"/>
    <property type="evidence" value="ECO:0000318"/>
    <property type="project" value="GO_Central"/>
</dbReference>
<dbReference type="EMBL" id="AHAT01036943">
    <property type="status" value="NOT_ANNOTATED_CDS"/>
    <property type="molecule type" value="Genomic_DNA"/>
</dbReference>
<reference evidence="11" key="2">
    <citation type="submission" date="2025-08" db="UniProtKB">
        <authorList>
            <consortium name="Ensembl"/>
        </authorList>
    </citation>
    <scope>IDENTIFICATION</scope>
</reference>
<evidence type="ECO:0000256" key="6">
    <source>
        <dbReference type="PROSITE-ProRule" id="PRU00024"/>
    </source>
</evidence>
<dbReference type="OMA" id="SCARREM"/>
<evidence type="ECO:0000259" key="9">
    <source>
        <dbReference type="PROSITE" id="PS50119"/>
    </source>
</evidence>
<organism evidence="11 12">
    <name type="scientific">Lepisosteus oculatus</name>
    <name type="common">Spotted gar</name>
    <dbReference type="NCBI Taxonomy" id="7918"/>
    <lineage>
        <taxon>Eukaryota</taxon>
        <taxon>Metazoa</taxon>
        <taxon>Chordata</taxon>
        <taxon>Craniata</taxon>
        <taxon>Vertebrata</taxon>
        <taxon>Euteleostomi</taxon>
        <taxon>Actinopterygii</taxon>
        <taxon>Neopterygii</taxon>
        <taxon>Holostei</taxon>
        <taxon>Semionotiformes</taxon>
        <taxon>Lepisosteidae</taxon>
        <taxon>Lepisosteus</taxon>
    </lineage>
</organism>
<dbReference type="InterPro" id="IPR043136">
    <property type="entry name" value="B30.2/SPRY_sf"/>
</dbReference>
<dbReference type="AlphaFoldDB" id="W5M344"/>
<dbReference type="STRING" id="7918.ENSLOCP00000002802"/>
<dbReference type="InterPro" id="IPR017907">
    <property type="entry name" value="Znf_RING_CS"/>
</dbReference>
<reference evidence="11" key="3">
    <citation type="submission" date="2025-09" db="UniProtKB">
        <authorList>
            <consortium name="Ensembl"/>
        </authorList>
    </citation>
    <scope>IDENTIFICATION</scope>
</reference>
<protein>
    <submittedName>
        <fullName evidence="11">E3 ubiquitin-protein ligase TRIM39-like</fullName>
    </submittedName>
</protein>
<dbReference type="InterPro" id="IPR051051">
    <property type="entry name" value="E3_ubiq-ligase_TRIM/RNF"/>
</dbReference>
<dbReference type="KEGG" id="loc:107075354"/>
<dbReference type="InterPro" id="IPR058030">
    <property type="entry name" value="TRIM8/14/16/25/29/45/65_CC"/>
</dbReference>
<dbReference type="SMART" id="SM00449">
    <property type="entry name" value="SPRY"/>
    <property type="match status" value="1"/>
</dbReference>
<evidence type="ECO:0000259" key="8">
    <source>
        <dbReference type="PROSITE" id="PS50089"/>
    </source>
</evidence>
<dbReference type="Pfam" id="PF25600">
    <property type="entry name" value="TRIM_CC"/>
    <property type="match status" value="1"/>
</dbReference>
<dbReference type="PANTHER" id="PTHR25465:SF32">
    <property type="entry name" value="BLOODTHIRSTY-RELATED GENE FAMILY, MEMBER 16 ISOFORM X1-RELATED"/>
    <property type="match status" value="1"/>
</dbReference>
<feature type="domain" description="B30.2/SPRY" evidence="10">
    <location>
        <begin position="343"/>
        <end position="538"/>
    </location>
</feature>
<keyword evidence="2" id="KW-0479">Metal-binding</keyword>
<evidence type="ECO:0000259" key="10">
    <source>
        <dbReference type="PROSITE" id="PS50188"/>
    </source>
</evidence>
<dbReference type="InterPro" id="IPR013083">
    <property type="entry name" value="Znf_RING/FYVE/PHD"/>
</dbReference>
<dbReference type="PROSITE" id="PS50119">
    <property type="entry name" value="ZF_BBOX"/>
    <property type="match status" value="1"/>
</dbReference>
<dbReference type="Pfam" id="PF00643">
    <property type="entry name" value="zf-B_box"/>
    <property type="match status" value="1"/>
</dbReference>
<dbReference type="InterPro" id="IPR000315">
    <property type="entry name" value="Znf_B-box"/>
</dbReference>
<dbReference type="EMBL" id="AHAT01036944">
    <property type="status" value="NOT_ANNOTATED_CDS"/>
    <property type="molecule type" value="Genomic_DNA"/>
</dbReference>
<evidence type="ECO:0000256" key="4">
    <source>
        <dbReference type="ARBA" id="ARBA00022833"/>
    </source>
</evidence>
<dbReference type="SMART" id="SM00589">
    <property type="entry name" value="PRY"/>
    <property type="match status" value="1"/>
</dbReference>
<dbReference type="SUPFAM" id="SSF57850">
    <property type="entry name" value="RING/U-box"/>
    <property type="match status" value="1"/>
</dbReference>
<dbReference type="CDD" id="cd19769">
    <property type="entry name" value="Bbox2_TRIM16-like"/>
    <property type="match status" value="1"/>
</dbReference>
<dbReference type="Pfam" id="PF13445">
    <property type="entry name" value="zf-RING_UBOX"/>
    <property type="match status" value="1"/>
</dbReference>
<dbReference type="OrthoDB" id="6270329at2759"/>
<dbReference type="Gene3D" id="3.30.160.60">
    <property type="entry name" value="Classic Zinc Finger"/>
    <property type="match status" value="1"/>
</dbReference>
<dbReference type="Pfam" id="PF13765">
    <property type="entry name" value="PRY"/>
    <property type="match status" value="1"/>
</dbReference>
<dbReference type="PANTHER" id="PTHR25465">
    <property type="entry name" value="B-BOX DOMAIN CONTAINING"/>
    <property type="match status" value="1"/>
</dbReference>
<dbReference type="Bgee" id="ENSLOCG00000002378">
    <property type="expression patterns" value="Expressed in muscle tissue and 13 other cell types or tissues"/>
</dbReference>
<dbReference type="PROSITE" id="PS00518">
    <property type="entry name" value="ZF_RING_1"/>
    <property type="match status" value="1"/>
</dbReference>
<evidence type="ECO:0000256" key="1">
    <source>
        <dbReference type="ARBA" id="ARBA00022588"/>
    </source>
</evidence>
<accession>W5M344</accession>
<keyword evidence="12" id="KW-1185">Reference proteome</keyword>
<dbReference type="Proteomes" id="UP000018468">
    <property type="component" value="Linkage group LG5"/>
</dbReference>
<proteinExistence type="predicted"/>
<feature type="domain" description="B box-type" evidence="9">
    <location>
        <begin position="144"/>
        <end position="184"/>
    </location>
</feature>
<dbReference type="InterPro" id="IPR001870">
    <property type="entry name" value="B30.2/SPRY"/>
</dbReference>
<dbReference type="GO" id="GO:0008270">
    <property type="term" value="F:zinc ion binding"/>
    <property type="evidence" value="ECO:0007669"/>
    <property type="project" value="UniProtKB-KW"/>
</dbReference>
<name>W5M344_LEPOC</name>
<evidence type="ECO:0000313" key="11">
    <source>
        <dbReference type="Ensembl" id="ENSLOCP00000002802.1"/>
    </source>
</evidence>
<dbReference type="Gene3D" id="2.60.120.920">
    <property type="match status" value="1"/>
</dbReference>
<feature type="coiled-coil region" evidence="7">
    <location>
        <begin position="238"/>
        <end position="294"/>
    </location>
</feature>
<dbReference type="PRINTS" id="PR01407">
    <property type="entry name" value="BUTYPHLNCDUF"/>
</dbReference>
<dbReference type="InterPro" id="IPR006574">
    <property type="entry name" value="PRY"/>
</dbReference>
<dbReference type="Ensembl" id="ENSLOCT00000002808.1">
    <property type="protein sequence ID" value="ENSLOCP00000002802.1"/>
    <property type="gene ID" value="ENSLOCG00000002378.1"/>
</dbReference>
<dbReference type="CDD" id="cd13733">
    <property type="entry name" value="SPRY_PRY_C-I_1"/>
    <property type="match status" value="1"/>
</dbReference>
<dbReference type="InterPro" id="IPR027370">
    <property type="entry name" value="Znf-RING_euk"/>
</dbReference>
<dbReference type="GO" id="GO:0005737">
    <property type="term" value="C:cytoplasm"/>
    <property type="evidence" value="ECO:0000318"/>
    <property type="project" value="GO_Central"/>
</dbReference>
<dbReference type="SMART" id="SM00336">
    <property type="entry name" value="BBOX"/>
    <property type="match status" value="1"/>
</dbReference>
<dbReference type="GeneID" id="107075354"/>
<keyword evidence="4" id="KW-0862">Zinc</keyword>
<dbReference type="PROSITE" id="PS50188">
    <property type="entry name" value="B302_SPRY"/>
    <property type="match status" value="1"/>
</dbReference>
<evidence type="ECO:0000256" key="7">
    <source>
        <dbReference type="SAM" id="Coils"/>
    </source>
</evidence>
<dbReference type="FunFam" id="2.60.120.920:FF:000004">
    <property type="entry name" value="Butyrophilin subfamily 1 member A1"/>
    <property type="match status" value="1"/>
</dbReference>
<dbReference type="EMBL" id="AHAT01036942">
    <property type="status" value="NOT_ANNOTATED_CDS"/>
    <property type="molecule type" value="Genomic_DNA"/>
</dbReference>
<evidence type="ECO:0000256" key="5">
    <source>
        <dbReference type="ARBA" id="ARBA00022859"/>
    </source>
</evidence>
<evidence type="ECO:0000313" key="12">
    <source>
        <dbReference type="Proteomes" id="UP000018468"/>
    </source>
</evidence>
<dbReference type="SUPFAM" id="SSF57845">
    <property type="entry name" value="B-box zinc-binding domain"/>
    <property type="match status" value="1"/>
</dbReference>
<feature type="domain" description="RING-type" evidence="8">
    <location>
        <begin position="15"/>
        <end position="55"/>
    </location>
</feature>